<dbReference type="GO" id="GO:0046872">
    <property type="term" value="F:metal ion binding"/>
    <property type="evidence" value="ECO:0007669"/>
    <property type="project" value="UniProtKB-KW"/>
</dbReference>
<keyword evidence="5" id="KW-0479">Metal-binding</keyword>
<dbReference type="InterPro" id="IPR036412">
    <property type="entry name" value="HAD-like_sf"/>
</dbReference>
<proteinExistence type="inferred from homology"/>
<gene>
    <name evidence="9" type="ORF">JFN93_11180</name>
</gene>
<dbReference type="Pfam" id="PF13344">
    <property type="entry name" value="Hydrolase_6"/>
    <property type="match status" value="1"/>
</dbReference>
<dbReference type="GO" id="GO:0005737">
    <property type="term" value="C:cytoplasm"/>
    <property type="evidence" value="ECO:0007669"/>
    <property type="project" value="UniProtKB-SubCell"/>
</dbReference>
<dbReference type="SFLD" id="SFLDS00003">
    <property type="entry name" value="Haloacid_Dehalogenase"/>
    <property type="match status" value="1"/>
</dbReference>
<dbReference type="SFLD" id="SFLDG01129">
    <property type="entry name" value="C1.5:_HAD__Beta-PGM__Phosphata"/>
    <property type="match status" value="1"/>
</dbReference>
<name>A0A8J7JDL9_9BACT</name>
<dbReference type="EMBL" id="JAEMHM010000008">
    <property type="protein sequence ID" value="MBJ6725273.1"/>
    <property type="molecule type" value="Genomic_DNA"/>
</dbReference>
<dbReference type="RefSeq" id="WP_199384161.1">
    <property type="nucleotide sequence ID" value="NZ_JAEMHM010000008.1"/>
</dbReference>
<accession>A0A8J7JDL9</accession>
<organism evidence="9 10">
    <name type="scientific">Geomesophilobacter sediminis</name>
    <dbReference type="NCBI Taxonomy" id="2798584"/>
    <lineage>
        <taxon>Bacteria</taxon>
        <taxon>Pseudomonadati</taxon>
        <taxon>Thermodesulfobacteriota</taxon>
        <taxon>Desulfuromonadia</taxon>
        <taxon>Geobacterales</taxon>
        <taxon>Geobacteraceae</taxon>
        <taxon>Geomesophilobacter</taxon>
    </lineage>
</organism>
<evidence type="ECO:0000256" key="1">
    <source>
        <dbReference type="ARBA" id="ARBA00001946"/>
    </source>
</evidence>
<dbReference type="FunFam" id="3.40.50.1000:FF:000051">
    <property type="entry name" value="Phospholysine phosphohistidine inorganic pyrophosphate phosphatase"/>
    <property type="match status" value="1"/>
</dbReference>
<evidence type="ECO:0000256" key="8">
    <source>
        <dbReference type="ARBA" id="ARBA00039666"/>
    </source>
</evidence>
<evidence type="ECO:0000256" key="3">
    <source>
        <dbReference type="ARBA" id="ARBA00007958"/>
    </source>
</evidence>
<dbReference type="AlphaFoldDB" id="A0A8J7JDL9"/>
<comment type="cofactor">
    <cofactor evidence="1">
        <name>Mg(2+)</name>
        <dbReference type="ChEBI" id="CHEBI:18420"/>
    </cofactor>
</comment>
<keyword evidence="6 9" id="KW-0378">Hydrolase</keyword>
<dbReference type="PANTHER" id="PTHR19288:SF46">
    <property type="entry name" value="HALOACID DEHALOGENASE-LIKE HYDROLASE DOMAIN-CONTAINING PROTEIN 2"/>
    <property type="match status" value="1"/>
</dbReference>
<evidence type="ECO:0000313" key="9">
    <source>
        <dbReference type="EMBL" id="MBJ6725273.1"/>
    </source>
</evidence>
<evidence type="ECO:0000256" key="4">
    <source>
        <dbReference type="ARBA" id="ARBA00022490"/>
    </source>
</evidence>
<comment type="caution">
    <text evidence="9">The sequence shown here is derived from an EMBL/GenBank/DDBJ whole genome shotgun (WGS) entry which is preliminary data.</text>
</comment>
<dbReference type="GO" id="GO:0016791">
    <property type="term" value="F:phosphatase activity"/>
    <property type="evidence" value="ECO:0007669"/>
    <property type="project" value="InterPro"/>
</dbReference>
<evidence type="ECO:0000256" key="7">
    <source>
        <dbReference type="ARBA" id="ARBA00022842"/>
    </source>
</evidence>
<evidence type="ECO:0000313" key="10">
    <source>
        <dbReference type="Proteomes" id="UP000636888"/>
    </source>
</evidence>
<evidence type="ECO:0000256" key="2">
    <source>
        <dbReference type="ARBA" id="ARBA00004496"/>
    </source>
</evidence>
<dbReference type="SUPFAM" id="SSF56784">
    <property type="entry name" value="HAD-like"/>
    <property type="match status" value="1"/>
</dbReference>
<protein>
    <recommendedName>
        <fullName evidence="8">Haloacid dehalogenase-like hydrolase domain-containing protein 2</fullName>
    </recommendedName>
</protein>
<comment type="similarity">
    <text evidence="3">Belongs to the HAD-like hydrolase superfamily.</text>
</comment>
<dbReference type="Proteomes" id="UP000636888">
    <property type="component" value="Unassembled WGS sequence"/>
</dbReference>
<reference evidence="9" key="1">
    <citation type="submission" date="2020-12" db="EMBL/GenBank/DDBJ databases">
        <title>Geomonas sp. Red875, isolated from river sediment.</title>
        <authorList>
            <person name="Xu Z."/>
            <person name="Zhang Z."/>
            <person name="Masuda Y."/>
            <person name="Itoh H."/>
            <person name="Senoo K."/>
        </authorList>
    </citation>
    <scope>NUCLEOTIDE SEQUENCE</scope>
    <source>
        <strain evidence="9">Red875</strain>
    </source>
</reference>
<dbReference type="InterPro" id="IPR006355">
    <property type="entry name" value="LHPP/HDHD2"/>
</dbReference>
<dbReference type="InterPro" id="IPR023214">
    <property type="entry name" value="HAD_sf"/>
</dbReference>
<keyword evidence="10" id="KW-1185">Reference proteome</keyword>
<evidence type="ECO:0000256" key="6">
    <source>
        <dbReference type="ARBA" id="ARBA00022801"/>
    </source>
</evidence>
<dbReference type="InterPro" id="IPR006357">
    <property type="entry name" value="HAD-SF_hydro_IIA"/>
</dbReference>
<dbReference type="GO" id="GO:0016462">
    <property type="term" value="F:pyrophosphatase activity"/>
    <property type="evidence" value="ECO:0007669"/>
    <property type="project" value="UniProtKB-ARBA"/>
</dbReference>
<keyword evidence="4" id="KW-0963">Cytoplasm</keyword>
<comment type="subcellular location">
    <subcellularLocation>
        <location evidence="2">Cytoplasm</location>
    </subcellularLocation>
</comment>
<keyword evidence="7" id="KW-0460">Magnesium</keyword>
<dbReference type="Gene3D" id="3.40.50.1000">
    <property type="entry name" value="HAD superfamily/HAD-like"/>
    <property type="match status" value="2"/>
</dbReference>
<sequence>MIKGILVDLSGTIHVGETAIPGAIEALSRLEGAGLIVRFVTNTSRKTRKMLHGDLVRMGFGMPQEHIFTAPLAVRRYLEANGLRPHLLVHRNLVAEYDGLPQDEPDAVVVGYAQDDFTYRNMNEAFRLLKKGARLLATGRTRYFEGTNGLDLDAGPFVTALEYAAETQAVVLGKPSADFFAAAAAEACLAPEECVMVGDDAESDVGAALQAGLKGVLVQTGKYRPGDEAKISGHFTLAKDISAAADAILAQLG</sequence>
<dbReference type="Pfam" id="PF13242">
    <property type="entry name" value="Hydrolase_like"/>
    <property type="match status" value="1"/>
</dbReference>
<dbReference type="PANTHER" id="PTHR19288">
    <property type="entry name" value="4-NITROPHENYLPHOSPHATASE-RELATED"/>
    <property type="match status" value="1"/>
</dbReference>
<evidence type="ECO:0000256" key="5">
    <source>
        <dbReference type="ARBA" id="ARBA00022723"/>
    </source>
</evidence>
<dbReference type="NCBIfam" id="TIGR01458">
    <property type="entry name" value="HAD-SF-IIA-hyp3"/>
    <property type="match status" value="1"/>
</dbReference>